<dbReference type="Pfam" id="PF13467">
    <property type="entry name" value="RHH_4"/>
    <property type="match status" value="1"/>
</dbReference>
<evidence type="ECO:0000256" key="1">
    <source>
        <dbReference type="SAM" id="MobiDB-lite"/>
    </source>
</evidence>
<feature type="compositionally biased region" description="Basic and acidic residues" evidence="1">
    <location>
        <begin position="92"/>
        <end position="101"/>
    </location>
</feature>
<feature type="domain" description="Ribbon-helix-helix" evidence="2">
    <location>
        <begin position="14"/>
        <end position="74"/>
    </location>
</feature>
<gene>
    <name evidence="3" type="ORF">GCM10011322_40380</name>
</gene>
<organism evidence="3 4">
    <name type="scientific">Salinarimonas ramus</name>
    <dbReference type="NCBI Taxonomy" id="690164"/>
    <lineage>
        <taxon>Bacteria</taxon>
        <taxon>Pseudomonadati</taxon>
        <taxon>Pseudomonadota</taxon>
        <taxon>Alphaproteobacteria</taxon>
        <taxon>Hyphomicrobiales</taxon>
        <taxon>Salinarimonadaceae</taxon>
        <taxon>Salinarimonas</taxon>
    </lineage>
</organism>
<feature type="region of interest" description="Disordered" evidence="1">
    <location>
        <begin position="82"/>
        <end position="101"/>
    </location>
</feature>
<proteinExistence type="predicted"/>
<comment type="caution">
    <text evidence="3">The sequence shown here is derived from an EMBL/GenBank/DDBJ whole genome shotgun (WGS) entry which is preliminary data.</text>
</comment>
<dbReference type="Proteomes" id="UP000600449">
    <property type="component" value="Unassembled WGS sequence"/>
</dbReference>
<dbReference type="EMBL" id="BMMF01000014">
    <property type="protein sequence ID" value="GGK49288.1"/>
    <property type="molecule type" value="Genomic_DNA"/>
</dbReference>
<evidence type="ECO:0000259" key="2">
    <source>
        <dbReference type="Pfam" id="PF13467"/>
    </source>
</evidence>
<dbReference type="InterPro" id="IPR027373">
    <property type="entry name" value="RHH_dom"/>
</dbReference>
<evidence type="ECO:0000313" key="3">
    <source>
        <dbReference type="EMBL" id="GGK49288.1"/>
    </source>
</evidence>
<protein>
    <recommendedName>
        <fullName evidence="2">Ribbon-helix-helix domain-containing protein</fullName>
    </recommendedName>
</protein>
<dbReference type="InterPro" id="IPR038268">
    <property type="entry name" value="RHH_sf"/>
</dbReference>
<dbReference type="AlphaFoldDB" id="A0A917V852"/>
<name>A0A917V852_9HYPH</name>
<sequence>MTPPAPALAPGPVEKRSLSIAGHRTSISLEAAFWEALGALAAARGTSVQRLVGEIDESRGEANLSSAIRVTLLDAARRGMLPLTDDASARNPETKHPAPAA</sequence>
<reference evidence="3 4" key="1">
    <citation type="journal article" date="2014" name="Int. J. Syst. Evol. Microbiol.">
        <title>Complete genome sequence of Corynebacterium casei LMG S-19264T (=DSM 44701T), isolated from a smear-ripened cheese.</title>
        <authorList>
            <consortium name="US DOE Joint Genome Institute (JGI-PGF)"/>
            <person name="Walter F."/>
            <person name="Albersmeier A."/>
            <person name="Kalinowski J."/>
            <person name="Ruckert C."/>
        </authorList>
    </citation>
    <scope>NUCLEOTIDE SEQUENCE [LARGE SCALE GENOMIC DNA]</scope>
    <source>
        <strain evidence="3 4">CGMCC 1.9161</strain>
    </source>
</reference>
<evidence type="ECO:0000313" key="4">
    <source>
        <dbReference type="Proteomes" id="UP000600449"/>
    </source>
</evidence>
<dbReference type="RefSeq" id="WP_188915075.1">
    <property type="nucleotide sequence ID" value="NZ_BMMF01000014.1"/>
</dbReference>
<dbReference type="Gene3D" id="1.10.3990.20">
    <property type="entry name" value="protein bp1543"/>
    <property type="match status" value="1"/>
</dbReference>
<accession>A0A917V852</accession>
<keyword evidence="4" id="KW-1185">Reference proteome</keyword>